<reference evidence="1" key="1">
    <citation type="journal article" date="2021" name="Proc. Natl. Acad. Sci. U.S.A.">
        <title>A Catalog of Tens of Thousands of Viruses from Human Metagenomes Reveals Hidden Associations with Chronic Diseases.</title>
        <authorList>
            <person name="Tisza M.J."/>
            <person name="Buck C.B."/>
        </authorList>
    </citation>
    <scope>NUCLEOTIDE SEQUENCE</scope>
    <source>
        <strain evidence="1">CtCIv11</strain>
    </source>
</reference>
<organism evidence="1">
    <name type="scientific">Siphoviridae sp. ctCIv11</name>
    <dbReference type="NCBI Taxonomy" id="2827806"/>
    <lineage>
        <taxon>Viruses</taxon>
        <taxon>Duplodnaviria</taxon>
        <taxon>Heunggongvirae</taxon>
        <taxon>Uroviricota</taxon>
        <taxon>Caudoviricetes</taxon>
    </lineage>
</organism>
<dbReference type="EMBL" id="BK032513">
    <property type="protein sequence ID" value="DAF44965.1"/>
    <property type="molecule type" value="Genomic_DNA"/>
</dbReference>
<protein>
    <submittedName>
        <fullName evidence="1">Uncharacterized protein</fullName>
    </submittedName>
</protein>
<name>A0A8S5S1S5_9CAUD</name>
<accession>A0A8S5S1S5</accession>
<evidence type="ECO:0000313" key="1">
    <source>
        <dbReference type="EMBL" id="DAF44965.1"/>
    </source>
</evidence>
<sequence>MSDKESLESILNDFDSLLLKDVEKELYCDRMTFQELREWQKNIQEINIRLHKL</sequence>
<proteinExistence type="predicted"/>